<dbReference type="PANTHER" id="PTHR31490:SF88">
    <property type="entry name" value="BETA-XYLANASE"/>
    <property type="match status" value="1"/>
</dbReference>
<proteinExistence type="inferred from homology"/>
<dbReference type="EC" id="3.2.1.8" evidence="3"/>
<dbReference type="InterPro" id="IPR044846">
    <property type="entry name" value="GH10"/>
</dbReference>
<keyword evidence="7" id="KW-0119">Carbohydrate metabolism</keyword>
<name>A0A8S2GB99_9BILA</name>
<keyword evidence="5" id="KW-0732">Signal</keyword>
<dbReference type="GO" id="GO:0031176">
    <property type="term" value="F:endo-1,4-beta-xylanase activity"/>
    <property type="evidence" value="ECO:0007669"/>
    <property type="project" value="UniProtKB-EC"/>
</dbReference>
<comment type="catalytic activity">
    <reaction evidence="1">
        <text>Endohydrolysis of (1-&gt;4)-beta-D-xylosidic linkages in xylans.</text>
        <dbReference type="EC" id="3.2.1.8"/>
    </reaction>
</comment>
<comment type="caution">
    <text evidence="11">The sequence shown here is derived from an EMBL/GenBank/DDBJ whole genome shotgun (WGS) entry which is preliminary data.</text>
</comment>
<dbReference type="AlphaFoldDB" id="A0A8S2GB99"/>
<evidence type="ECO:0000313" key="11">
    <source>
        <dbReference type="EMBL" id="CAF1673162.1"/>
    </source>
</evidence>
<dbReference type="PROSITE" id="PS51760">
    <property type="entry name" value="GH10_2"/>
    <property type="match status" value="1"/>
</dbReference>
<dbReference type="Proteomes" id="UP000682733">
    <property type="component" value="Unassembled WGS sequence"/>
</dbReference>
<sequence>MQIRGHTLVWATDNTIPHWLLQQESSITPDKAKSLMSDYIHAVVGRYRGKIPSWDVVNEAVDDAQNNGHPFNMRNCFWFRKLGQDFVKYAFMFAHQADPQARLYYNDYNTEDMGSKSNSAFELVKWVRSEGVAIHGVGM</sequence>
<reference evidence="11" key="1">
    <citation type="submission" date="2021-02" db="EMBL/GenBank/DDBJ databases">
        <authorList>
            <person name="Nowell W R."/>
        </authorList>
    </citation>
    <scope>NUCLEOTIDE SEQUENCE</scope>
</reference>
<dbReference type="Proteomes" id="UP000677228">
    <property type="component" value="Unassembled WGS sequence"/>
</dbReference>
<evidence type="ECO:0000256" key="4">
    <source>
        <dbReference type="ARBA" id="ARBA00022651"/>
    </source>
</evidence>
<keyword evidence="6" id="KW-0378">Hydrolase</keyword>
<evidence type="ECO:0000256" key="7">
    <source>
        <dbReference type="ARBA" id="ARBA00023277"/>
    </source>
</evidence>
<dbReference type="InterPro" id="IPR001000">
    <property type="entry name" value="GH10_dom"/>
</dbReference>
<dbReference type="InterPro" id="IPR017853">
    <property type="entry name" value="GH"/>
</dbReference>
<evidence type="ECO:0000256" key="1">
    <source>
        <dbReference type="ARBA" id="ARBA00000681"/>
    </source>
</evidence>
<evidence type="ECO:0000256" key="2">
    <source>
        <dbReference type="ARBA" id="ARBA00007495"/>
    </source>
</evidence>
<dbReference type="EMBL" id="CAJOBA010110148">
    <property type="protein sequence ID" value="CAF4550798.1"/>
    <property type="molecule type" value="Genomic_DNA"/>
</dbReference>
<dbReference type="SMART" id="SM00633">
    <property type="entry name" value="Glyco_10"/>
    <property type="match status" value="1"/>
</dbReference>
<evidence type="ECO:0000256" key="5">
    <source>
        <dbReference type="ARBA" id="ARBA00022729"/>
    </source>
</evidence>
<organism evidence="11 13">
    <name type="scientific">Didymodactylos carnosus</name>
    <dbReference type="NCBI Taxonomy" id="1234261"/>
    <lineage>
        <taxon>Eukaryota</taxon>
        <taxon>Metazoa</taxon>
        <taxon>Spiralia</taxon>
        <taxon>Gnathifera</taxon>
        <taxon>Rotifera</taxon>
        <taxon>Eurotatoria</taxon>
        <taxon>Bdelloidea</taxon>
        <taxon>Philodinida</taxon>
        <taxon>Philodinidae</taxon>
        <taxon>Didymodactylos</taxon>
    </lineage>
</organism>
<dbReference type="PANTHER" id="PTHR31490">
    <property type="entry name" value="GLYCOSYL HYDROLASE"/>
    <property type="match status" value="1"/>
</dbReference>
<keyword evidence="4" id="KW-0858">Xylan degradation</keyword>
<dbReference type="EMBL" id="CAJNOK010075608">
    <property type="protein sequence ID" value="CAF1673162.1"/>
    <property type="molecule type" value="Genomic_DNA"/>
</dbReference>
<dbReference type="Pfam" id="PF00331">
    <property type="entry name" value="Glyco_hydro_10"/>
    <property type="match status" value="1"/>
</dbReference>
<feature type="non-terminal residue" evidence="11">
    <location>
        <position position="139"/>
    </location>
</feature>
<evidence type="ECO:0000313" key="13">
    <source>
        <dbReference type="Proteomes" id="UP000677228"/>
    </source>
</evidence>
<evidence type="ECO:0000259" key="10">
    <source>
        <dbReference type="PROSITE" id="PS51760"/>
    </source>
</evidence>
<feature type="domain" description="GH10" evidence="10">
    <location>
        <begin position="1"/>
        <end position="139"/>
    </location>
</feature>
<comment type="similarity">
    <text evidence="2">Belongs to the glycosyl hydrolase 10 (cellulase F) family.</text>
</comment>
<dbReference type="GO" id="GO:0045493">
    <property type="term" value="P:xylan catabolic process"/>
    <property type="evidence" value="ECO:0007669"/>
    <property type="project" value="UniProtKB-KW"/>
</dbReference>
<accession>A0A8S2GB99</accession>
<dbReference type="PRINTS" id="PR00134">
    <property type="entry name" value="GLHYDRLASE10"/>
</dbReference>
<dbReference type="SUPFAM" id="SSF51445">
    <property type="entry name" value="(Trans)glycosidases"/>
    <property type="match status" value="1"/>
</dbReference>
<evidence type="ECO:0000256" key="6">
    <source>
        <dbReference type="ARBA" id="ARBA00022801"/>
    </source>
</evidence>
<keyword evidence="9" id="KW-0624">Polysaccharide degradation</keyword>
<keyword evidence="8" id="KW-0326">Glycosidase</keyword>
<protein>
    <recommendedName>
        <fullName evidence="3">endo-1,4-beta-xylanase</fullName>
        <ecNumber evidence="3">3.2.1.8</ecNumber>
    </recommendedName>
</protein>
<dbReference type="Gene3D" id="3.20.20.80">
    <property type="entry name" value="Glycosidases"/>
    <property type="match status" value="1"/>
</dbReference>
<evidence type="ECO:0000256" key="8">
    <source>
        <dbReference type="ARBA" id="ARBA00023295"/>
    </source>
</evidence>
<gene>
    <name evidence="11" type="ORF">OVA965_LOCUS45801</name>
    <name evidence="12" type="ORF">TMI583_LOCUS49647</name>
</gene>
<evidence type="ECO:0000313" key="12">
    <source>
        <dbReference type="EMBL" id="CAF4550798.1"/>
    </source>
</evidence>
<evidence type="ECO:0000256" key="9">
    <source>
        <dbReference type="ARBA" id="ARBA00023326"/>
    </source>
</evidence>
<evidence type="ECO:0000256" key="3">
    <source>
        <dbReference type="ARBA" id="ARBA00012590"/>
    </source>
</evidence>